<feature type="domain" description="Thioredoxin" evidence="2">
    <location>
        <begin position="51"/>
        <end position="183"/>
    </location>
</feature>
<dbReference type="InterPro" id="IPR013766">
    <property type="entry name" value="Thioredoxin_domain"/>
</dbReference>
<dbReference type="SUPFAM" id="SSF52833">
    <property type="entry name" value="Thioredoxin-like"/>
    <property type="match status" value="1"/>
</dbReference>
<dbReference type="Proteomes" id="UP000074108">
    <property type="component" value="Unassembled WGS sequence"/>
</dbReference>
<dbReference type="PROSITE" id="PS00194">
    <property type="entry name" value="THIOREDOXIN_1"/>
    <property type="match status" value="1"/>
</dbReference>
<dbReference type="InterPro" id="IPR017937">
    <property type="entry name" value="Thioredoxin_CS"/>
</dbReference>
<proteinExistence type="predicted"/>
<dbReference type="Gene3D" id="3.40.30.10">
    <property type="entry name" value="Glutaredoxin"/>
    <property type="match status" value="1"/>
</dbReference>
<evidence type="ECO:0000313" key="3">
    <source>
        <dbReference type="EMBL" id="KUP06756.1"/>
    </source>
</evidence>
<gene>
    <name evidence="3" type="ORF">Q75_07310</name>
</gene>
<dbReference type="InterPro" id="IPR000866">
    <property type="entry name" value="AhpC/TSA"/>
</dbReference>
<keyword evidence="4" id="KW-1185">Reference proteome</keyword>
<dbReference type="PANTHER" id="PTHR42852:SF17">
    <property type="entry name" value="THIOREDOXIN-LIKE PROTEIN HI_1115"/>
    <property type="match status" value="1"/>
</dbReference>
<dbReference type="PATRIC" id="fig|1150625.3.peg.1536"/>
<dbReference type="PROSITE" id="PS51352">
    <property type="entry name" value="THIOREDOXIN_2"/>
    <property type="match status" value="1"/>
</dbReference>
<reference evidence="3 4" key="1">
    <citation type="journal article" date="2016" name="Front. Microbiol.">
        <title>Microevolution Analysis of Bacillus coahuilensis Unveils Differences in Phosphorus Acquisition Strategies and Their Regulation.</title>
        <authorList>
            <person name="Gomez-Lunar Z."/>
            <person name="Hernandez-Gonzalez I."/>
            <person name="Rodriguez-Torres M.D."/>
            <person name="Souza V."/>
            <person name="Olmedo-Alvarez G."/>
        </authorList>
    </citation>
    <scope>NUCLEOTIDE SEQUENCE [LARGE SCALE GENOMIC DNA]</scope>
    <source>
        <strain evidence="4">p1.1.43</strain>
    </source>
</reference>
<organism evidence="3 4">
    <name type="scientific">Bacillus coahuilensis p1.1.43</name>
    <dbReference type="NCBI Taxonomy" id="1150625"/>
    <lineage>
        <taxon>Bacteria</taxon>
        <taxon>Bacillati</taxon>
        <taxon>Bacillota</taxon>
        <taxon>Bacilli</taxon>
        <taxon>Bacillales</taxon>
        <taxon>Bacillaceae</taxon>
        <taxon>Bacillus</taxon>
    </lineage>
</organism>
<dbReference type="Pfam" id="PF00578">
    <property type="entry name" value="AhpC-TSA"/>
    <property type="match status" value="1"/>
</dbReference>
<dbReference type="GO" id="GO:0016209">
    <property type="term" value="F:antioxidant activity"/>
    <property type="evidence" value="ECO:0007669"/>
    <property type="project" value="InterPro"/>
</dbReference>
<dbReference type="PANTHER" id="PTHR42852">
    <property type="entry name" value="THIOL:DISULFIDE INTERCHANGE PROTEIN DSBE"/>
    <property type="match status" value="1"/>
</dbReference>
<evidence type="ECO:0000256" key="1">
    <source>
        <dbReference type="ARBA" id="ARBA00023157"/>
    </source>
</evidence>
<protein>
    <recommendedName>
        <fullName evidence="2">Thioredoxin domain-containing protein</fullName>
    </recommendedName>
</protein>
<evidence type="ECO:0000313" key="4">
    <source>
        <dbReference type="Proteomes" id="UP000074108"/>
    </source>
</evidence>
<dbReference type="InterPro" id="IPR050553">
    <property type="entry name" value="Thioredoxin_ResA/DsbE_sf"/>
</dbReference>
<keyword evidence="1" id="KW-1015">Disulfide bond</keyword>
<dbReference type="AlphaFoldDB" id="A0A147K8Y6"/>
<dbReference type="EMBL" id="LDYG01000027">
    <property type="protein sequence ID" value="KUP06756.1"/>
    <property type="molecule type" value="Genomic_DNA"/>
</dbReference>
<sequence length="183" mass="21259">MKNIIISVMIILSFSYIVYQHLFANKDMLNVSNATVHQVEIEEPHDITSLKEPKIDTPNFILENLQGDIVEWNDYRGEKVLLHFWATWCEPCVDELPLIQQYHENQDHIRVVSINVDPYNDVESFAVNYKLTFPILFDLGQNISNMYGVFTIPTSILVDEEGFMLSQQLGPYSKEGLEDLKQY</sequence>
<dbReference type="CDD" id="cd02966">
    <property type="entry name" value="TlpA_like_family"/>
    <property type="match status" value="1"/>
</dbReference>
<comment type="caution">
    <text evidence="3">The sequence shown here is derived from an EMBL/GenBank/DDBJ whole genome shotgun (WGS) entry which is preliminary data.</text>
</comment>
<name>A0A147K8Y6_9BACI</name>
<dbReference type="RefSeq" id="WP_059350923.1">
    <property type="nucleotide sequence ID" value="NZ_LDYG01000027.1"/>
</dbReference>
<dbReference type="GO" id="GO:0016491">
    <property type="term" value="F:oxidoreductase activity"/>
    <property type="evidence" value="ECO:0007669"/>
    <property type="project" value="InterPro"/>
</dbReference>
<accession>A0A147K8Y6</accession>
<dbReference type="STRING" id="1150625.Q75_07310"/>
<evidence type="ECO:0000259" key="2">
    <source>
        <dbReference type="PROSITE" id="PS51352"/>
    </source>
</evidence>
<dbReference type="InterPro" id="IPR036249">
    <property type="entry name" value="Thioredoxin-like_sf"/>
</dbReference>
<dbReference type="OrthoDB" id="25753at2"/>